<protein>
    <submittedName>
        <fullName evidence="2">Uncharacterized protein</fullName>
    </submittedName>
</protein>
<accession>A0A2V1D3V4</accession>
<keyword evidence="3" id="KW-1185">Reference proteome</keyword>
<gene>
    <name evidence="2" type="ORF">DM02DRAFT_604984</name>
</gene>
<feature type="region of interest" description="Disordered" evidence="1">
    <location>
        <begin position="244"/>
        <end position="267"/>
    </location>
</feature>
<proteinExistence type="predicted"/>
<dbReference type="Proteomes" id="UP000244855">
    <property type="component" value="Unassembled WGS sequence"/>
</dbReference>
<name>A0A2V1D3V4_9PLEO</name>
<feature type="compositionally biased region" description="Low complexity" evidence="1">
    <location>
        <begin position="258"/>
        <end position="267"/>
    </location>
</feature>
<dbReference type="OrthoDB" id="3798977at2759"/>
<evidence type="ECO:0000313" key="3">
    <source>
        <dbReference type="Proteomes" id="UP000244855"/>
    </source>
</evidence>
<evidence type="ECO:0000256" key="1">
    <source>
        <dbReference type="SAM" id="MobiDB-lite"/>
    </source>
</evidence>
<feature type="region of interest" description="Disordered" evidence="1">
    <location>
        <begin position="175"/>
        <end position="215"/>
    </location>
</feature>
<feature type="compositionally biased region" description="Low complexity" evidence="1">
    <location>
        <begin position="193"/>
        <end position="207"/>
    </location>
</feature>
<reference evidence="2 3" key="1">
    <citation type="journal article" date="2018" name="Sci. Rep.">
        <title>Comparative genomics provides insights into the lifestyle and reveals functional heterogeneity of dark septate endophytic fungi.</title>
        <authorList>
            <person name="Knapp D.G."/>
            <person name="Nemeth J.B."/>
            <person name="Barry K."/>
            <person name="Hainaut M."/>
            <person name="Henrissat B."/>
            <person name="Johnson J."/>
            <person name="Kuo A."/>
            <person name="Lim J.H.P."/>
            <person name="Lipzen A."/>
            <person name="Nolan M."/>
            <person name="Ohm R.A."/>
            <person name="Tamas L."/>
            <person name="Grigoriev I.V."/>
            <person name="Spatafora J.W."/>
            <person name="Nagy L.G."/>
            <person name="Kovacs G.M."/>
        </authorList>
    </citation>
    <scope>NUCLEOTIDE SEQUENCE [LARGE SCALE GENOMIC DNA]</scope>
    <source>
        <strain evidence="2 3">DSE2036</strain>
    </source>
</reference>
<dbReference type="EMBL" id="KZ805659">
    <property type="protein sequence ID" value="PVH92675.1"/>
    <property type="molecule type" value="Genomic_DNA"/>
</dbReference>
<feature type="region of interest" description="Disordered" evidence="1">
    <location>
        <begin position="295"/>
        <end position="316"/>
    </location>
</feature>
<evidence type="ECO:0000313" key="2">
    <source>
        <dbReference type="EMBL" id="PVH92675.1"/>
    </source>
</evidence>
<organism evidence="2 3">
    <name type="scientific">Periconia macrospinosa</name>
    <dbReference type="NCBI Taxonomy" id="97972"/>
    <lineage>
        <taxon>Eukaryota</taxon>
        <taxon>Fungi</taxon>
        <taxon>Dikarya</taxon>
        <taxon>Ascomycota</taxon>
        <taxon>Pezizomycotina</taxon>
        <taxon>Dothideomycetes</taxon>
        <taxon>Pleosporomycetidae</taxon>
        <taxon>Pleosporales</taxon>
        <taxon>Massarineae</taxon>
        <taxon>Periconiaceae</taxon>
        <taxon>Periconia</taxon>
    </lineage>
</organism>
<dbReference type="AlphaFoldDB" id="A0A2V1D3V4"/>
<feature type="compositionally biased region" description="Polar residues" evidence="1">
    <location>
        <begin position="301"/>
        <end position="314"/>
    </location>
</feature>
<sequence length="535" mass="60456">MPIDSNRILHTWIKYYKDGQSMERMPSDPNKHELLGFPGVEAKDPKVYIRKLWLPAENDRVEYPKFWDTDIGELAKHTNRVVNEHVKDDEKRHKDLCSGAFLKAAAEHILHDMGYGQRIWCEDNGAEARLKSVLTGPSPRWGVMTDAGQYEKNDEEEITLNLRYWMAARIQAKTNAPCKEKRRVPATTEAHIRQTPQTTTPSYQQRSAPVRRRGSQASLCGFAFPPSPSKEHRIDLSMAVGGAESYSTSNRSGRRTRSNSSEFLRSSTSFACSSSRSNCSQSGNKRVKRSREDIIREFSHPQPSQHNTSSSVMSSDRVYPISTRVSDPDPEVGRICGTSTDMFPLTITSTNDADPLSDSFADDTTASRKLQPRLGSFLSNEPEYSSIVQEVILPTKQLYALSHHRQPHDDLYVMFRGFNQALDHWGTLITRFEGFVGAAQSPCEDPLQHLIGQMTFKDRVAAFRKLGLKSQTRIPFEEWTMSLALLFEGLLGHQYMPFPFEDLVIRLRAANQSLYDSVAVSSDQHRGESVSQCTG</sequence>